<reference evidence="3" key="1">
    <citation type="submission" date="2017-01" db="EMBL/GenBank/DDBJ databases">
        <authorList>
            <person name="Varghese N."/>
            <person name="Submissions S."/>
        </authorList>
    </citation>
    <scope>NUCLEOTIDE SEQUENCE [LARGE SCALE GENOMIC DNA]</scope>
    <source>
        <strain evidence="3">CGMCC 1.7737</strain>
    </source>
</reference>
<dbReference type="InterPro" id="IPR003847">
    <property type="entry name" value="Put_antitoxin"/>
</dbReference>
<name>A0A1N7D9G8_9EURY</name>
<evidence type="ECO:0000313" key="3">
    <source>
        <dbReference type="Proteomes" id="UP000186914"/>
    </source>
</evidence>
<dbReference type="EMBL" id="FTNO01000004">
    <property type="protein sequence ID" value="SIR72493.1"/>
    <property type="molecule type" value="Genomic_DNA"/>
</dbReference>
<evidence type="ECO:0000313" key="2">
    <source>
        <dbReference type="EMBL" id="SIR72493.1"/>
    </source>
</evidence>
<dbReference type="RefSeq" id="WP_076431353.1">
    <property type="nucleotide sequence ID" value="NZ_FTNO01000004.1"/>
</dbReference>
<dbReference type="AlphaFoldDB" id="A0A1N7D9G8"/>
<evidence type="ECO:0000256" key="1">
    <source>
        <dbReference type="ARBA" id="ARBA00022649"/>
    </source>
</evidence>
<keyword evidence="1" id="KW-1277">Toxin-antitoxin system</keyword>
<sequence length="80" mass="9363">MSSKNITLKEEAYESLKAHKRDDESFSDVVLRLSGKNKDIWKGFGMLSDEEADAVRGHVEDVRDQIDEDFTERRDELFRQ</sequence>
<keyword evidence="3" id="KW-1185">Reference proteome</keyword>
<dbReference type="Proteomes" id="UP000186914">
    <property type="component" value="Unassembled WGS sequence"/>
</dbReference>
<protein>
    <submittedName>
        <fullName evidence="2">Predicted antitoxin, CopG family</fullName>
    </submittedName>
</protein>
<dbReference type="OrthoDB" id="9187at2157"/>
<proteinExistence type="predicted"/>
<gene>
    <name evidence="2" type="ORF">SAMN05421858_3441</name>
</gene>
<dbReference type="Pfam" id="PF02697">
    <property type="entry name" value="VAPB_antitox"/>
    <property type="match status" value="1"/>
</dbReference>
<organism evidence="2 3">
    <name type="scientific">Haladaptatus litoreus</name>
    <dbReference type="NCBI Taxonomy" id="553468"/>
    <lineage>
        <taxon>Archaea</taxon>
        <taxon>Methanobacteriati</taxon>
        <taxon>Methanobacteriota</taxon>
        <taxon>Stenosarchaea group</taxon>
        <taxon>Halobacteria</taxon>
        <taxon>Halobacteriales</taxon>
        <taxon>Haladaptataceae</taxon>
        <taxon>Haladaptatus</taxon>
    </lineage>
</organism>
<accession>A0A1N7D9G8</accession>